<evidence type="ECO:0000313" key="2">
    <source>
        <dbReference type="EMBL" id="CAI9743398.1"/>
    </source>
</evidence>
<dbReference type="AlphaFoldDB" id="A0AA36C099"/>
<name>A0AA36C099_OCTVU</name>
<evidence type="ECO:0000256" key="1">
    <source>
        <dbReference type="SAM" id="MobiDB-lite"/>
    </source>
</evidence>
<reference evidence="2" key="1">
    <citation type="submission" date="2023-08" db="EMBL/GenBank/DDBJ databases">
        <authorList>
            <person name="Alioto T."/>
            <person name="Alioto T."/>
            <person name="Gomez Garrido J."/>
        </authorList>
    </citation>
    <scope>NUCLEOTIDE SEQUENCE</scope>
</reference>
<evidence type="ECO:0000313" key="3">
    <source>
        <dbReference type="Proteomes" id="UP001162480"/>
    </source>
</evidence>
<feature type="compositionally biased region" description="Low complexity" evidence="1">
    <location>
        <begin position="23"/>
        <end position="43"/>
    </location>
</feature>
<dbReference type="Proteomes" id="UP001162480">
    <property type="component" value="Chromosome 29"/>
</dbReference>
<gene>
    <name evidence="2" type="ORF">OCTVUL_1B002234</name>
</gene>
<organism evidence="2 3">
    <name type="scientific">Octopus vulgaris</name>
    <name type="common">Common octopus</name>
    <dbReference type="NCBI Taxonomy" id="6645"/>
    <lineage>
        <taxon>Eukaryota</taxon>
        <taxon>Metazoa</taxon>
        <taxon>Spiralia</taxon>
        <taxon>Lophotrochozoa</taxon>
        <taxon>Mollusca</taxon>
        <taxon>Cephalopoda</taxon>
        <taxon>Coleoidea</taxon>
        <taxon>Octopodiformes</taxon>
        <taxon>Octopoda</taxon>
        <taxon>Incirrata</taxon>
        <taxon>Octopodidae</taxon>
        <taxon>Octopus</taxon>
    </lineage>
</organism>
<accession>A0AA36C099</accession>
<sequence length="114" mass="12598">MGDVVYGDEEILVSVTLPSPEDTTTNTSTTTPNGSSLSAASSSNDEYANVDRLVLLLRDKDRIIRSQAQRIQNLKVDLTKVGEQRDELLARLVLLHNTGRIKASPSERKETIIF</sequence>
<keyword evidence="3" id="KW-1185">Reference proteome</keyword>
<proteinExistence type="predicted"/>
<feature type="region of interest" description="Disordered" evidence="1">
    <location>
        <begin position="15"/>
        <end position="45"/>
    </location>
</feature>
<protein>
    <submittedName>
        <fullName evidence="2">Uncharacterized protein</fullName>
    </submittedName>
</protein>
<dbReference type="EMBL" id="OX597842">
    <property type="protein sequence ID" value="CAI9743398.1"/>
    <property type="molecule type" value="Genomic_DNA"/>
</dbReference>